<dbReference type="PANTHER" id="PTHR13109">
    <property type="entry name" value="NEUROCHONDRIN"/>
    <property type="match status" value="1"/>
</dbReference>
<dbReference type="InterPro" id="IPR016024">
    <property type="entry name" value="ARM-type_fold"/>
</dbReference>
<evidence type="ECO:0000256" key="1">
    <source>
        <dbReference type="SAM" id="MobiDB-lite"/>
    </source>
</evidence>
<accession>A0ABQ0CJV9</accession>
<proteinExistence type="predicted"/>
<comment type="caution">
    <text evidence="2">The sequence shown here is derived from an EMBL/GenBank/DDBJ whole genome shotgun (WGS) entry which is preliminary data.</text>
</comment>
<reference evidence="3" key="1">
    <citation type="submission" date="2024-06" db="EMBL/GenBank/DDBJ databases">
        <title>Draft Genome Sequences of Epichloe bromicola Strains Isolated from Elymus ciliaris.</title>
        <authorList>
            <consortium name="Epichloe bromicola genome sequencing consortium"/>
            <person name="Miura A."/>
            <person name="Imano S."/>
            <person name="Ashida A."/>
            <person name="Sato I."/>
            <person name="Chiba S."/>
            <person name="Tanaka A."/>
            <person name="Camagna M."/>
            <person name="Takemoto D."/>
        </authorList>
    </citation>
    <scope>NUCLEOTIDE SEQUENCE [LARGE SCALE GENOMIC DNA]</scope>
    <source>
        <strain evidence="3">DP</strain>
    </source>
</reference>
<name>A0ABQ0CJV9_9HYPO</name>
<dbReference type="InterPro" id="IPR008709">
    <property type="entry name" value="Neurochondrin"/>
</dbReference>
<feature type="compositionally biased region" description="Polar residues" evidence="1">
    <location>
        <begin position="1"/>
        <end position="21"/>
    </location>
</feature>
<dbReference type="EMBL" id="BAAFGZ010000053">
    <property type="protein sequence ID" value="GAB0133720.1"/>
    <property type="molecule type" value="Genomic_DNA"/>
</dbReference>
<dbReference type="SUPFAM" id="SSF48371">
    <property type="entry name" value="ARM repeat"/>
    <property type="match status" value="1"/>
</dbReference>
<protein>
    <recommendedName>
        <fullName evidence="4">DUF1941 family protein</fullName>
    </recommendedName>
</protein>
<keyword evidence="3" id="KW-1185">Reference proteome</keyword>
<dbReference type="Proteomes" id="UP001562357">
    <property type="component" value="Unassembled WGS sequence"/>
</dbReference>
<dbReference type="PANTHER" id="PTHR13109:SF7">
    <property type="entry name" value="NEUROCHONDRIN"/>
    <property type="match status" value="1"/>
</dbReference>
<sequence length="639" mass="69513">MDTGPGNSSQTSPNTNANSPDAASVAKIKSLLEENDDTQRFVGLALLKSVLDNTPELRQDEQVVQDLWASVSPRFLDRLIKTGSQPSGKDVKEMLDLAVSVIHTFAALLPEALRAEDKFTGRIPGLVSSVLYSSGETTEMLLKLLHTLVSTPEGAKSFVEVGDVSSLAEIAPTHATALEIFSFAWLNGMASIVEKHVLISQVADTMQSLVASFTGTDGVTLLEFLGNFLRQVDPAILPHQPQWLDTVVGFIRNLVTSRPNLTARSAYTNAAASVLQAYTAQASELLFTENTQDDKPFAYLLINLLLIDIRSSIPTLLQQLNQPDYAALSQRLASAFDVISIFIGHLVRCLEDDSVETFTMSPDSLLKLRKGISETMSVTVEYLRDRWDATFAGAMGLHPDARAANTETSTGSRQTLAWDSLAHSADEDPLILSAVRALALWLREEDNETLRKEATGLTDMLLELYQSSSSDKLDFRSATLVGLEALITMQEGREIFLRNDGWNILSKDLASLLDPSGKDADDADASRGIEIVRILLSVAEAESSGTPEEWMDLITAVAAWDAPAQDQSSTVAEFHVSVLQLCCALLVSASRGMRNRYRQSIGAVNGIVGQLSKSITGNGFLNEDMNNIKSTMDNVLEEL</sequence>
<evidence type="ECO:0008006" key="4">
    <source>
        <dbReference type="Google" id="ProtNLM"/>
    </source>
</evidence>
<feature type="region of interest" description="Disordered" evidence="1">
    <location>
        <begin position="1"/>
        <end position="23"/>
    </location>
</feature>
<evidence type="ECO:0000313" key="3">
    <source>
        <dbReference type="Proteomes" id="UP001562357"/>
    </source>
</evidence>
<gene>
    <name evidence="2" type="primary">g2118</name>
    <name evidence="2" type="ORF">EsDP_00002118</name>
</gene>
<dbReference type="Pfam" id="PF05536">
    <property type="entry name" value="Neurochondrin"/>
    <property type="match status" value="1"/>
</dbReference>
<evidence type="ECO:0000313" key="2">
    <source>
        <dbReference type="EMBL" id="GAB0133720.1"/>
    </source>
</evidence>
<organism evidence="2 3">
    <name type="scientific">Epichloe bromicola</name>
    <dbReference type="NCBI Taxonomy" id="79588"/>
    <lineage>
        <taxon>Eukaryota</taxon>
        <taxon>Fungi</taxon>
        <taxon>Dikarya</taxon>
        <taxon>Ascomycota</taxon>
        <taxon>Pezizomycotina</taxon>
        <taxon>Sordariomycetes</taxon>
        <taxon>Hypocreomycetidae</taxon>
        <taxon>Hypocreales</taxon>
        <taxon>Clavicipitaceae</taxon>
        <taxon>Epichloe</taxon>
    </lineage>
</organism>